<dbReference type="AlphaFoldDB" id="M5GF14"/>
<evidence type="ECO:0000313" key="3">
    <source>
        <dbReference type="EMBL" id="EJU03743.1"/>
    </source>
</evidence>
<dbReference type="STRING" id="1858805.M5GF14"/>
<proteinExistence type="predicted"/>
<dbReference type="PANTHER" id="PTHR28051:SF1">
    <property type="entry name" value="PROTEIN MTL1-RELATED"/>
    <property type="match status" value="1"/>
</dbReference>
<dbReference type="InterPro" id="IPR052292">
    <property type="entry name" value="Glucose_repression_reg"/>
</dbReference>
<dbReference type="PANTHER" id="PTHR28051">
    <property type="entry name" value="PROTEIN MTL1-RELATED"/>
    <property type="match status" value="1"/>
</dbReference>
<protein>
    <recommendedName>
        <fullName evidence="2">Nitrogen regulatory protein areA GATA-like domain-containing protein</fullName>
    </recommendedName>
</protein>
<dbReference type="Pfam" id="PF08550">
    <property type="entry name" value="GATA_AreA"/>
    <property type="match status" value="1"/>
</dbReference>
<dbReference type="InterPro" id="IPR013860">
    <property type="entry name" value="AreA_GATA"/>
</dbReference>
<dbReference type="RefSeq" id="XP_040630637.1">
    <property type="nucleotide sequence ID" value="XM_040768160.1"/>
</dbReference>
<dbReference type="GO" id="GO:0007039">
    <property type="term" value="P:protein catabolic process in the vacuole"/>
    <property type="evidence" value="ECO:0007669"/>
    <property type="project" value="TreeGrafter"/>
</dbReference>
<dbReference type="GeneID" id="63683222"/>
<evidence type="ECO:0000256" key="1">
    <source>
        <dbReference type="SAM" id="MobiDB-lite"/>
    </source>
</evidence>
<accession>M5GF14</accession>
<dbReference type="OrthoDB" id="5563539at2759"/>
<sequence length="194" mass="21675">MAPRFHPSVSSYRMTHTFSPAPPSICVDYLSHNWEEQDVWVSWRNMTRHKNDIANGARLENACWRTWWKQRNHLQTCAPEMLGWLKDGDVTWLYGPFHTAADPIPASKKATLSEKSMNKGAKPTKSILKRTVGDTFWTIASAHLRDAESGIHTPVSNTPKSAHSIPTTQSDSAATSSLQLIDDEGDSLGSAVRF</sequence>
<feature type="region of interest" description="Disordered" evidence="1">
    <location>
        <begin position="150"/>
        <end position="180"/>
    </location>
</feature>
<evidence type="ECO:0000259" key="2">
    <source>
        <dbReference type="Pfam" id="PF08550"/>
    </source>
</evidence>
<feature type="compositionally biased region" description="Polar residues" evidence="1">
    <location>
        <begin position="154"/>
        <end position="179"/>
    </location>
</feature>
<name>M5GF14_DACPD</name>
<dbReference type="GO" id="GO:0005773">
    <property type="term" value="C:vacuole"/>
    <property type="evidence" value="ECO:0007669"/>
    <property type="project" value="GOC"/>
</dbReference>
<dbReference type="Proteomes" id="UP000030653">
    <property type="component" value="Unassembled WGS sequence"/>
</dbReference>
<dbReference type="HOGENOM" id="CLU_1402384_0_0_1"/>
<keyword evidence="4" id="KW-1185">Reference proteome</keyword>
<dbReference type="EMBL" id="JH795859">
    <property type="protein sequence ID" value="EJU03743.1"/>
    <property type="molecule type" value="Genomic_DNA"/>
</dbReference>
<organism evidence="3 4">
    <name type="scientific">Dacryopinax primogenitus (strain DJM 731)</name>
    <name type="common">Brown rot fungus</name>
    <dbReference type="NCBI Taxonomy" id="1858805"/>
    <lineage>
        <taxon>Eukaryota</taxon>
        <taxon>Fungi</taxon>
        <taxon>Dikarya</taxon>
        <taxon>Basidiomycota</taxon>
        <taxon>Agaricomycotina</taxon>
        <taxon>Dacrymycetes</taxon>
        <taxon>Dacrymycetales</taxon>
        <taxon>Dacrymycetaceae</taxon>
        <taxon>Dacryopinax</taxon>
    </lineage>
</organism>
<dbReference type="GO" id="GO:0042149">
    <property type="term" value="P:cellular response to glucose starvation"/>
    <property type="evidence" value="ECO:0007669"/>
    <property type="project" value="TreeGrafter"/>
</dbReference>
<feature type="domain" description="Nitrogen regulatory protein areA GATA-like" evidence="2">
    <location>
        <begin position="42"/>
        <end position="69"/>
    </location>
</feature>
<gene>
    <name evidence="3" type="ORF">DACRYDRAFT_105900</name>
</gene>
<reference evidence="3 4" key="1">
    <citation type="journal article" date="2012" name="Science">
        <title>The Paleozoic origin of enzymatic lignin decomposition reconstructed from 31 fungal genomes.</title>
        <authorList>
            <person name="Floudas D."/>
            <person name="Binder M."/>
            <person name="Riley R."/>
            <person name="Barry K."/>
            <person name="Blanchette R.A."/>
            <person name="Henrissat B."/>
            <person name="Martinez A.T."/>
            <person name="Otillar R."/>
            <person name="Spatafora J.W."/>
            <person name="Yadav J.S."/>
            <person name="Aerts A."/>
            <person name="Benoit I."/>
            <person name="Boyd A."/>
            <person name="Carlson A."/>
            <person name="Copeland A."/>
            <person name="Coutinho P.M."/>
            <person name="de Vries R.P."/>
            <person name="Ferreira P."/>
            <person name="Findley K."/>
            <person name="Foster B."/>
            <person name="Gaskell J."/>
            <person name="Glotzer D."/>
            <person name="Gorecki P."/>
            <person name="Heitman J."/>
            <person name="Hesse C."/>
            <person name="Hori C."/>
            <person name="Igarashi K."/>
            <person name="Jurgens J.A."/>
            <person name="Kallen N."/>
            <person name="Kersten P."/>
            <person name="Kohler A."/>
            <person name="Kuees U."/>
            <person name="Kumar T.K.A."/>
            <person name="Kuo A."/>
            <person name="LaButti K."/>
            <person name="Larrondo L.F."/>
            <person name="Lindquist E."/>
            <person name="Ling A."/>
            <person name="Lombard V."/>
            <person name="Lucas S."/>
            <person name="Lundell T."/>
            <person name="Martin R."/>
            <person name="McLaughlin D.J."/>
            <person name="Morgenstern I."/>
            <person name="Morin E."/>
            <person name="Murat C."/>
            <person name="Nagy L.G."/>
            <person name="Nolan M."/>
            <person name="Ohm R.A."/>
            <person name="Patyshakuliyeva A."/>
            <person name="Rokas A."/>
            <person name="Ruiz-Duenas F.J."/>
            <person name="Sabat G."/>
            <person name="Salamov A."/>
            <person name="Samejima M."/>
            <person name="Schmutz J."/>
            <person name="Slot J.C."/>
            <person name="St John F."/>
            <person name="Stenlid J."/>
            <person name="Sun H."/>
            <person name="Sun S."/>
            <person name="Syed K."/>
            <person name="Tsang A."/>
            <person name="Wiebenga A."/>
            <person name="Young D."/>
            <person name="Pisabarro A."/>
            <person name="Eastwood D.C."/>
            <person name="Martin F."/>
            <person name="Cullen D."/>
            <person name="Grigoriev I.V."/>
            <person name="Hibbett D.S."/>
        </authorList>
    </citation>
    <scope>NUCLEOTIDE SEQUENCE [LARGE SCALE GENOMIC DNA]</scope>
    <source>
        <strain evidence="3 4">DJM-731 SS1</strain>
    </source>
</reference>
<evidence type="ECO:0000313" key="4">
    <source>
        <dbReference type="Proteomes" id="UP000030653"/>
    </source>
</evidence>